<protein>
    <submittedName>
        <fullName evidence="1">1085_t:CDS:1</fullName>
    </submittedName>
</protein>
<dbReference type="AlphaFoldDB" id="A0A9N9P099"/>
<dbReference type="Gene3D" id="3.40.50.300">
    <property type="entry name" value="P-loop containing nucleotide triphosphate hydrolases"/>
    <property type="match status" value="1"/>
</dbReference>
<feature type="non-terminal residue" evidence="1">
    <location>
        <position position="374"/>
    </location>
</feature>
<proteinExistence type="predicted"/>
<gene>
    <name evidence="1" type="ORF">RFULGI_LOCUS15176</name>
</gene>
<dbReference type="EMBL" id="CAJVPZ010047570">
    <property type="protein sequence ID" value="CAG8772718.1"/>
    <property type="molecule type" value="Genomic_DNA"/>
</dbReference>
<feature type="non-terminal residue" evidence="1">
    <location>
        <position position="1"/>
    </location>
</feature>
<accession>A0A9N9P099</accession>
<dbReference type="InterPro" id="IPR027417">
    <property type="entry name" value="P-loop_NTPase"/>
</dbReference>
<reference evidence="1" key="1">
    <citation type="submission" date="2021-06" db="EMBL/GenBank/DDBJ databases">
        <authorList>
            <person name="Kallberg Y."/>
            <person name="Tangrot J."/>
            <person name="Rosling A."/>
        </authorList>
    </citation>
    <scope>NUCLEOTIDE SEQUENCE</scope>
    <source>
        <strain evidence="1">IN212</strain>
    </source>
</reference>
<organism evidence="1 2">
    <name type="scientific">Racocetra fulgida</name>
    <dbReference type="NCBI Taxonomy" id="60492"/>
    <lineage>
        <taxon>Eukaryota</taxon>
        <taxon>Fungi</taxon>
        <taxon>Fungi incertae sedis</taxon>
        <taxon>Mucoromycota</taxon>
        <taxon>Glomeromycotina</taxon>
        <taxon>Glomeromycetes</taxon>
        <taxon>Diversisporales</taxon>
        <taxon>Gigasporaceae</taxon>
        <taxon>Racocetra</taxon>
    </lineage>
</organism>
<comment type="caution">
    <text evidence="1">The sequence shown here is derived from an EMBL/GenBank/DDBJ whole genome shotgun (WGS) entry which is preliminary data.</text>
</comment>
<evidence type="ECO:0000313" key="1">
    <source>
        <dbReference type="EMBL" id="CAG8772718.1"/>
    </source>
</evidence>
<dbReference type="Proteomes" id="UP000789396">
    <property type="component" value="Unassembled WGS sequence"/>
</dbReference>
<evidence type="ECO:0000313" key="2">
    <source>
        <dbReference type="Proteomes" id="UP000789396"/>
    </source>
</evidence>
<keyword evidence="2" id="KW-1185">Reference proteome</keyword>
<sequence length="374" mass="42450">RPIDYRPWTGLMDKDDSEFYKKWSNNNNPSSVALIINSGTSTGKSSRFPYALYLSDLSIRKNGKYYSKKGGGAKFKMIILTITNLLRENYKIDGTNRIKDPSDITLHDPYQHYLQDLTTGRSIYTPATFLLILSSATPAGIDEIPSLTFNSGLPDRYKKTIIKLENENVVDMHNFICELPEYNEFTSQDGDFLVFQPWVSKFEETAQGFQEAVPKRVTYTLSRENVRKEIPTDKTLIISNIGKIGFDPPGKKCLIDVGKTLGNDRNEFKSGIWSSPAEYQQTIGRVGRSGDGIILTHPKAGTGPVLRPYEGYTYYPAIKFIDNKFTDQQQHLIALVIALYGDNINEDQIRNLWFKIIKNDLSDETLSGYYRILG</sequence>
<dbReference type="SUPFAM" id="SSF52540">
    <property type="entry name" value="P-loop containing nucleoside triphosphate hydrolases"/>
    <property type="match status" value="1"/>
</dbReference>
<name>A0A9N9P099_9GLOM</name>